<reference evidence="8" key="1">
    <citation type="submission" date="2018-01" db="EMBL/GenBank/DDBJ databases">
        <title>Genomic characterization of Leptospira inadai serogroup Lyme isolated from captured rat in Brazil and comparative analysis with human reference strain.</title>
        <authorList>
            <person name="Moreno L.Z."/>
            <person name="Loureiro A.P."/>
            <person name="Miraglia F."/>
            <person name="Kremer F.S."/>
            <person name="Eslabao M.R."/>
            <person name="Dellagostin O.A."/>
            <person name="Lilenbaum W."/>
            <person name="Moreno A.M."/>
        </authorList>
    </citation>
    <scope>NUCLEOTIDE SEQUENCE [LARGE SCALE GENOMIC DNA]</scope>
    <source>
        <strain evidence="8">M34/99</strain>
    </source>
</reference>
<keyword evidence="4" id="KW-0255">Endonuclease</keyword>
<accession>A0ABX4YP33</accession>
<evidence type="ECO:0000256" key="4">
    <source>
        <dbReference type="ARBA" id="ARBA00022759"/>
    </source>
</evidence>
<evidence type="ECO:0000313" key="8">
    <source>
        <dbReference type="EMBL" id="PNV77050.1"/>
    </source>
</evidence>
<evidence type="ECO:0000256" key="1">
    <source>
        <dbReference type="ARBA" id="ARBA00006620"/>
    </source>
</evidence>
<comment type="caution">
    <text evidence="8">The sequence shown here is derived from an EMBL/GenBank/DDBJ whole genome shotgun (WGS) entry which is preliminary data.</text>
</comment>
<organism evidence="8 9">
    <name type="scientific">Leptospira inadai serovar Lyme</name>
    <dbReference type="NCBI Taxonomy" id="293084"/>
    <lineage>
        <taxon>Bacteria</taxon>
        <taxon>Pseudomonadati</taxon>
        <taxon>Spirochaetota</taxon>
        <taxon>Spirochaetia</taxon>
        <taxon>Leptospirales</taxon>
        <taxon>Leptospiraceae</taxon>
        <taxon>Leptospira</taxon>
    </lineage>
</organism>
<name>A0ABX4YP33_9LEPT</name>
<keyword evidence="6" id="KW-0694">RNA-binding</keyword>
<keyword evidence="5" id="KW-0378">Hydrolase</keyword>
<dbReference type="SUPFAM" id="SSF54786">
    <property type="entry name" value="YcfA/nrd intein domain"/>
    <property type="match status" value="1"/>
</dbReference>
<dbReference type="EMBL" id="MCRM02000001">
    <property type="protein sequence ID" value="PNV77050.1"/>
    <property type="molecule type" value="Genomic_DNA"/>
</dbReference>
<dbReference type="InterPro" id="IPR038570">
    <property type="entry name" value="HicA_sf"/>
</dbReference>
<evidence type="ECO:0000256" key="7">
    <source>
        <dbReference type="ARBA" id="ARBA00023016"/>
    </source>
</evidence>
<keyword evidence="9" id="KW-1185">Reference proteome</keyword>
<protein>
    <submittedName>
        <fullName evidence="8">Type II toxin-antitoxin system HicA family toxin</fullName>
    </submittedName>
</protein>
<gene>
    <name evidence="8" type="ORF">BES34_000545</name>
</gene>
<evidence type="ECO:0000256" key="6">
    <source>
        <dbReference type="ARBA" id="ARBA00022884"/>
    </source>
</evidence>
<dbReference type="Proteomes" id="UP000094669">
    <property type="component" value="Unassembled WGS sequence"/>
</dbReference>
<evidence type="ECO:0000313" key="9">
    <source>
        <dbReference type="Proteomes" id="UP000094669"/>
    </source>
</evidence>
<evidence type="ECO:0000256" key="5">
    <source>
        <dbReference type="ARBA" id="ARBA00022801"/>
    </source>
</evidence>
<dbReference type="InterPro" id="IPR012933">
    <property type="entry name" value="HicA_mRNA_interferase"/>
</dbReference>
<dbReference type="Pfam" id="PF07927">
    <property type="entry name" value="HicA_toxin"/>
    <property type="match status" value="1"/>
</dbReference>
<keyword evidence="2" id="KW-1277">Toxin-antitoxin system</keyword>
<evidence type="ECO:0000256" key="2">
    <source>
        <dbReference type="ARBA" id="ARBA00022649"/>
    </source>
</evidence>
<proteinExistence type="inferred from homology"/>
<keyword evidence="3" id="KW-0540">Nuclease</keyword>
<dbReference type="RefSeq" id="WP_010409474.1">
    <property type="nucleotide sequence ID" value="NZ_MCRM02000001.1"/>
</dbReference>
<evidence type="ECO:0000256" key="3">
    <source>
        <dbReference type="ARBA" id="ARBA00022722"/>
    </source>
</evidence>
<comment type="similarity">
    <text evidence="1">Belongs to the HicA mRNA interferase family.</text>
</comment>
<dbReference type="Gene3D" id="3.30.920.30">
    <property type="entry name" value="Hypothetical protein"/>
    <property type="match status" value="1"/>
</dbReference>
<sequence length="54" mass="6226">MLKLYQKDGWEILRQKGSHVMVGKGIDRETIPMHKELKKGLEAALLKHLRESQG</sequence>
<keyword evidence="7" id="KW-0346">Stress response</keyword>